<dbReference type="Proteomes" id="UP001215078">
    <property type="component" value="Unassembled WGS sequence"/>
</dbReference>
<gene>
    <name evidence="10" type="ORF">DWX70_06295</name>
    <name evidence="8" type="ORF">F3B90_03210</name>
    <name evidence="9" type="ORF">PQ628_03260</name>
</gene>
<evidence type="ECO:0000313" key="10">
    <source>
        <dbReference type="EMBL" id="RGS85429.1"/>
    </source>
</evidence>
<dbReference type="Pfam" id="PF14322">
    <property type="entry name" value="SusD-like_3"/>
    <property type="match status" value="1"/>
</dbReference>
<keyword evidence="5" id="KW-0998">Cell outer membrane</keyword>
<comment type="caution">
    <text evidence="10">The sequence shown here is derived from an EMBL/GenBank/DDBJ whole genome shotgun (WGS) entry which is preliminary data.</text>
</comment>
<evidence type="ECO:0000313" key="12">
    <source>
        <dbReference type="Proteomes" id="UP000424805"/>
    </source>
</evidence>
<evidence type="ECO:0000256" key="4">
    <source>
        <dbReference type="ARBA" id="ARBA00023136"/>
    </source>
</evidence>
<feature type="domain" description="RagB/SusD" evidence="6">
    <location>
        <begin position="367"/>
        <end position="520"/>
    </location>
</feature>
<dbReference type="EMBL" id="VWFP01000002">
    <property type="protein sequence ID" value="KAA4629761.1"/>
    <property type="molecule type" value="Genomic_DNA"/>
</dbReference>
<name>A0A395W3T8_BACOV</name>
<evidence type="ECO:0000313" key="8">
    <source>
        <dbReference type="EMBL" id="KAA4629761.1"/>
    </source>
</evidence>
<feature type="domain" description="SusD-like N-terminal" evidence="7">
    <location>
        <begin position="21"/>
        <end position="230"/>
    </location>
</feature>
<protein>
    <submittedName>
        <fullName evidence="10">RagB/SusD family nutrient uptake outer membrane protein</fullName>
    </submittedName>
</protein>
<dbReference type="GO" id="GO:0009279">
    <property type="term" value="C:cell outer membrane"/>
    <property type="evidence" value="ECO:0007669"/>
    <property type="project" value="UniProtKB-SubCell"/>
</dbReference>
<dbReference type="Gene3D" id="1.25.40.390">
    <property type="match status" value="1"/>
</dbReference>
<reference evidence="8 12" key="2">
    <citation type="journal article" date="2019" name="Nat. Med.">
        <title>A library of human gut bacterial isolates paired with longitudinal multiomics data enables mechanistic microbiome research.</title>
        <authorList>
            <person name="Poyet M."/>
            <person name="Groussin M."/>
            <person name="Gibbons S.M."/>
            <person name="Avila-Pacheco J."/>
            <person name="Jiang X."/>
            <person name="Kearney S.M."/>
            <person name="Perrotta A.R."/>
            <person name="Berdy B."/>
            <person name="Zhao S."/>
            <person name="Lieberman T.D."/>
            <person name="Swanson P.K."/>
            <person name="Smith M."/>
            <person name="Roesemann S."/>
            <person name="Alexander J.E."/>
            <person name="Rich S.A."/>
            <person name="Livny J."/>
            <person name="Vlamakis H."/>
            <person name="Clish C."/>
            <person name="Bullock K."/>
            <person name="Deik A."/>
            <person name="Scott J."/>
            <person name="Pierce K.A."/>
            <person name="Xavier R.J."/>
            <person name="Alm E.J."/>
        </authorList>
    </citation>
    <scope>NUCLEOTIDE SEQUENCE [LARGE SCALE GENOMIC DNA]</scope>
    <source>
        <strain evidence="8 12">BIOML-A15</strain>
    </source>
</reference>
<dbReference type="Proteomes" id="UP000424805">
    <property type="component" value="Unassembled WGS sequence"/>
</dbReference>
<dbReference type="RefSeq" id="WP_118418414.1">
    <property type="nucleotide sequence ID" value="NZ_CAAKNR010000218.1"/>
</dbReference>
<dbReference type="AlphaFoldDB" id="A0A395W3T8"/>
<evidence type="ECO:0000256" key="5">
    <source>
        <dbReference type="ARBA" id="ARBA00023237"/>
    </source>
</evidence>
<evidence type="ECO:0000256" key="2">
    <source>
        <dbReference type="ARBA" id="ARBA00006275"/>
    </source>
</evidence>
<comment type="subcellular location">
    <subcellularLocation>
        <location evidence="1">Cell outer membrane</location>
    </subcellularLocation>
</comment>
<keyword evidence="4" id="KW-0472">Membrane</keyword>
<evidence type="ECO:0000256" key="1">
    <source>
        <dbReference type="ARBA" id="ARBA00004442"/>
    </source>
</evidence>
<reference evidence="9" key="3">
    <citation type="submission" date="2022-10" db="EMBL/GenBank/DDBJ databases">
        <title>Human gut microbiome strain richness.</title>
        <authorList>
            <person name="Chen-Liaw A."/>
        </authorList>
    </citation>
    <scope>NUCLEOTIDE SEQUENCE</scope>
    <source>
        <strain evidence="9">RTP21484st1_H8_RTP21484_190118</strain>
    </source>
</reference>
<proteinExistence type="inferred from homology"/>
<dbReference type="InterPro" id="IPR011990">
    <property type="entry name" value="TPR-like_helical_dom_sf"/>
</dbReference>
<dbReference type="EMBL" id="JAQQPO010000003">
    <property type="protein sequence ID" value="MDC7957218.1"/>
    <property type="molecule type" value="Genomic_DNA"/>
</dbReference>
<comment type="similarity">
    <text evidence="2">Belongs to the SusD family.</text>
</comment>
<evidence type="ECO:0000313" key="9">
    <source>
        <dbReference type="EMBL" id="MDC7957218.1"/>
    </source>
</evidence>
<evidence type="ECO:0000313" key="11">
    <source>
        <dbReference type="Proteomes" id="UP000266492"/>
    </source>
</evidence>
<keyword evidence="3" id="KW-0732">Signal</keyword>
<evidence type="ECO:0000256" key="3">
    <source>
        <dbReference type="ARBA" id="ARBA00022729"/>
    </source>
</evidence>
<dbReference type="Pfam" id="PF07980">
    <property type="entry name" value="SusD_RagB"/>
    <property type="match status" value="1"/>
</dbReference>
<evidence type="ECO:0000259" key="6">
    <source>
        <dbReference type="Pfam" id="PF07980"/>
    </source>
</evidence>
<reference evidence="10 11" key="1">
    <citation type="submission" date="2018-08" db="EMBL/GenBank/DDBJ databases">
        <title>A genome reference for cultivated species of the human gut microbiota.</title>
        <authorList>
            <person name="Zou Y."/>
            <person name="Xue W."/>
            <person name="Luo G."/>
        </authorList>
    </citation>
    <scope>NUCLEOTIDE SEQUENCE [LARGE SCALE GENOMIC DNA]</scope>
    <source>
        <strain evidence="10 11">AF20-9LB</strain>
    </source>
</reference>
<dbReference type="Proteomes" id="UP000266492">
    <property type="component" value="Unassembled WGS sequence"/>
</dbReference>
<organism evidence="10 11">
    <name type="scientific">Bacteroides ovatus</name>
    <dbReference type="NCBI Taxonomy" id="28116"/>
    <lineage>
        <taxon>Bacteria</taxon>
        <taxon>Pseudomonadati</taxon>
        <taxon>Bacteroidota</taxon>
        <taxon>Bacteroidia</taxon>
        <taxon>Bacteroidales</taxon>
        <taxon>Bacteroidaceae</taxon>
        <taxon>Bacteroides</taxon>
    </lineage>
</organism>
<evidence type="ECO:0000259" key="7">
    <source>
        <dbReference type="Pfam" id="PF14322"/>
    </source>
</evidence>
<dbReference type="InterPro" id="IPR033985">
    <property type="entry name" value="SusD-like_N"/>
</dbReference>
<dbReference type="SUPFAM" id="SSF48452">
    <property type="entry name" value="TPR-like"/>
    <property type="match status" value="1"/>
</dbReference>
<dbReference type="InterPro" id="IPR012944">
    <property type="entry name" value="SusD_RagB_dom"/>
</dbReference>
<accession>A0A395W3T8</accession>
<dbReference type="EMBL" id="QRVZ01000004">
    <property type="protein sequence ID" value="RGS85429.1"/>
    <property type="molecule type" value="Genomic_DNA"/>
</dbReference>
<sequence>MKRIKIYLYIGIMSFCTSCSDFLDKVPDERTQIDSPDKVSALLVNAYPKVSYAAIVNTRCDYITDFGSVYSGAQPGALFSFMGENFLWKDVIEDGNDSFENFWTGCYAAIAVSNQALVSIDELGTPSSTINQKGEALMTRAFSHFCLASLFAQQYDESTASLYPGIPYVEKPETQPVEQYDRETVADTYRKITQDFEDSYPLMTDGSIYTAPKYHFNKKSAAAFGTRLYLLMKQYDKVLEYANQLISIPSQFETLTDSKGEPLKNQDGTPQQYISKDDPAFSFVSNNFHPFATTYMDASGYIEMRSYFCSSSTNANLLITEALSSIAWGELPFYSRYGLSSTDIGKTINADNVTNGMWAIPYYGTSNFYFIPKFTQFTKQESLDASNFLPYANIPVLRMEEVLLNRAEAYLMLNQYDKAIADLNLYASQRFVIARSPASSRYYDSKELCITRDKILNFYKTKLNNTDHFINKYNQTDSWSDLKKGILLAILDFRSIEFYNEGLRWYDIVRWNIPVTHTQANGSKSSLMPDDDRRVLQIPEMATISGIKLNPRNNVNNTWE</sequence>